<sequence length="92" mass="10416">MMQSPAAMPSPVSQPLASPTLKSRKKRSPYVAIAWYVDPPCLFPRLPIELPLIPTFRQRLNPSLPMRLFITVKTHTANAFISQNLQAKKDKM</sequence>
<name>A0A179IAV9_CORDF</name>
<keyword evidence="3" id="KW-1185">Reference proteome</keyword>
<dbReference type="OrthoDB" id="39175at2759"/>
<feature type="region of interest" description="Disordered" evidence="1">
    <location>
        <begin position="1"/>
        <end position="26"/>
    </location>
</feature>
<organism evidence="2 3">
    <name type="scientific">Cordyceps confragosa</name>
    <name type="common">Lecanicillium lecanii</name>
    <dbReference type="NCBI Taxonomy" id="2714763"/>
    <lineage>
        <taxon>Eukaryota</taxon>
        <taxon>Fungi</taxon>
        <taxon>Dikarya</taxon>
        <taxon>Ascomycota</taxon>
        <taxon>Pezizomycotina</taxon>
        <taxon>Sordariomycetes</taxon>
        <taxon>Hypocreomycetidae</taxon>
        <taxon>Hypocreales</taxon>
        <taxon>Cordycipitaceae</taxon>
        <taxon>Akanthomyces</taxon>
    </lineage>
</organism>
<dbReference type="AlphaFoldDB" id="A0A179IAV9"/>
<dbReference type="EMBL" id="LUKN01002551">
    <property type="protein sequence ID" value="OAQ98889.1"/>
    <property type="molecule type" value="Genomic_DNA"/>
</dbReference>
<evidence type="ECO:0000256" key="1">
    <source>
        <dbReference type="SAM" id="MobiDB-lite"/>
    </source>
</evidence>
<reference evidence="2 3" key="1">
    <citation type="submission" date="2016-03" db="EMBL/GenBank/DDBJ databases">
        <title>Fine-scale spatial genetic structure of a fungal parasite of coffee scale insects.</title>
        <authorList>
            <person name="Jackson D."/>
            <person name="Zemenick K.A."/>
            <person name="Malloure B."/>
            <person name="Quandt C.A."/>
            <person name="James T.Y."/>
        </authorList>
    </citation>
    <scope>NUCLEOTIDE SEQUENCE [LARGE SCALE GENOMIC DNA]</scope>
    <source>
        <strain evidence="2 3">UM487</strain>
    </source>
</reference>
<dbReference type="Proteomes" id="UP000243081">
    <property type="component" value="Unassembled WGS sequence"/>
</dbReference>
<proteinExistence type="predicted"/>
<feature type="compositionally biased region" description="Polar residues" evidence="1">
    <location>
        <begin position="11"/>
        <end position="21"/>
    </location>
</feature>
<accession>A0A179IAV9</accession>
<gene>
    <name evidence="2" type="ORF">LLEC1_00759</name>
</gene>
<comment type="caution">
    <text evidence="2">The sequence shown here is derived from an EMBL/GenBank/DDBJ whole genome shotgun (WGS) entry which is preliminary data.</text>
</comment>
<evidence type="ECO:0000313" key="3">
    <source>
        <dbReference type="Proteomes" id="UP000243081"/>
    </source>
</evidence>
<evidence type="ECO:0000313" key="2">
    <source>
        <dbReference type="EMBL" id="OAQ98889.1"/>
    </source>
</evidence>
<protein>
    <submittedName>
        <fullName evidence="2">Uncharacterized protein</fullName>
    </submittedName>
</protein>